<feature type="compositionally biased region" description="Polar residues" evidence="6">
    <location>
        <begin position="487"/>
        <end position="502"/>
    </location>
</feature>
<feature type="compositionally biased region" description="Low complexity" evidence="6">
    <location>
        <begin position="10"/>
        <end position="33"/>
    </location>
</feature>
<dbReference type="OrthoDB" id="3366661at2759"/>
<evidence type="ECO:0000256" key="5">
    <source>
        <dbReference type="ARBA" id="ARBA00023242"/>
    </source>
</evidence>
<dbReference type="GO" id="GO:0016556">
    <property type="term" value="P:mRNA modification"/>
    <property type="evidence" value="ECO:0007669"/>
    <property type="project" value="InterPro"/>
</dbReference>
<dbReference type="SMR" id="A0A140KM65"/>
<feature type="region of interest" description="Disordered" evidence="6">
    <location>
        <begin position="123"/>
        <end position="251"/>
    </location>
</feature>
<dbReference type="InterPro" id="IPR033757">
    <property type="entry name" value="WTAP"/>
</dbReference>
<feature type="region of interest" description="Disordered" evidence="6">
    <location>
        <begin position="293"/>
        <end position="320"/>
    </location>
</feature>
<dbReference type="GO" id="GO:0000381">
    <property type="term" value="P:regulation of alternative mRNA splicing, via spliceosome"/>
    <property type="evidence" value="ECO:0007669"/>
    <property type="project" value="InterPro"/>
</dbReference>
<keyword evidence="5" id="KW-0539">Nucleus</keyword>
<accession>A0A140KM65</accession>
<dbReference type="GO" id="GO:0006397">
    <property type="term" value="P:mRNA processing"/>
    <property type="evidence" value="ECO:0007669"/>
    <property type="project" value="UniProtKB-KW"/>
</dbReference>
<feature type="region of interest" description="Disordered" evidence="6">
    <location>
        <begin position="1"/>
        <end position="44"/>
    </location>
</feature>
<evidence type="ECO:0000256" key="1">
    <source>
        <dbReference type="ARBA" id="ARBA00004123"/>
    </source>
</evidence>
<dbReference type="Pfam" id="PF17098">
    <property type="entry name" value="Wtap"/>
    <property type="match status" value="1"/>
</dbReference>
<evidence type="ECO:0000256" key="2">
    <source>
        <dbReference type="ARBA" id="ARBA00010313"/>
    </source>
</evidence>
<feature type="compositionally biased region" description="Low complexity" evidence="6">
    <location>
        <begin position="293"/>
        <end position="304"/>
    </location>
</feature>
<evidence type="ECO:0000256" key="3">
    <source>
        <dbReference type="ARBA" id="ARBA00022664"/>
    </source>
</evidence>
<keyword evidence="3" id="KW-0507">mRNA processing</keyword>
<dbReference type="EMBL" id="LK056652">
    <property type="protein sequence ID" value="CDR87196.1"/>
    <property type="molecule type" value="Genomic_DNA"/>
</dbReference>
<protein>
    <submittedName>
        <fullName evidence="7">Uncharacterized protein</fullName>
    </submittedName>
</protein>
<dbReference type="GO" id="GO:0005634">
    <property type="term" value="C:nucleus"/>
    <property type="evidence" value="ECO:0007669"/>
    <property type="project" value="UniProtKB-SubCell"/>
</dbReference>
<dbReference type="AlphaFoldDB" id="A0A140KM65"/>
<evidence type="ECO:0000256" key="4">
    <source>
        <dbReference type="ARBA" id="ARBA00023187"/>
    </source>
</evidence>
<feature type="compositionally biased region" description="Polar residues" evidence="6">
    <location>
        <begin position="126"/>
        <end position="137"/>
    </location>
</feature>
<feature type="compositionally biased region" description="Basic and acidic residues" evidence="6">
    <location>
        <begin position="305"/>
        <end position="315"/>
    </location>
</feature>
<feature type="compositionally biased region" description="Polar residues" evidence="6">
    <location>
        <begin position="147"/>
        <end position="164"/>
    </location>
</feature>
<feature type="region of interest" description="Disordered" evidence="6">
    <location>
        <begin position="346"/>
        <end position="365"/>
    </location>
</feature>
<feature type="compositionally biased region" description="Low complexity" evidence="6">
    <location>
        <begin position="234"/>
        <end position="250"/>
    </location>
</feature>
<feature type="compositionally biased region" description="Polar residues" evidence="6">
    <location>
        <begin position="346"/>
        <end position="364"/>
    </location>
</feature>
<comment type="similarity">
    <text evidence="2">Belongs to the fl(2)d family.</text>
</comment>
<feature type="compositionally biased region" description="Low complexity" evidence="6">
    <location>
        <begin position="450"/>
        <end position="473"/>
    </location>
</feature>
<gene>
    <name evidence="7" type="ORF">SPSC_00322</name>
</gene>
<organism evidence="7">
    <name type="scientific">Sporisorium scitamineum</name>
    <dbReference type="NCBI Taxonomy" id="49012"/>
    <lineage>
        <taxon>Eukaryota</taxon>
        <taxon>Fungi</taxon>
        <taxon>Dikarya</taxon>
        <taxon>Basidiomycota</taxon>
        <taxon>Ustilaginomycotina</taxon>
        <taxon>Ustilaginomycetes</taxon>
        <taxon>Ustilaginales</taxon>
        <taxon>Ustilaginaceae</taxon>
        <taxon>Sporisorium</taxon>
    </lineage>
</organism>
<reference evidence="7" key="1">
    <citation type="submission" date="2014-06" db="EMBL/GenBank/DDBJ databases">
        <authorList>
            <person name="Ju J."/>
            <person name="Zhang J."/>
        </authorList>
    </citation>
    <scope>NUCLEOTIDE SEQUENCE</scope>
    <source>
        <strain evidence="7">SscI8</strain>
    </source>
</reference>
<evidence type="ECO:0000313" key="7">
    <source>
        <dbReference type="EMBL" id="CDR87196.1"/>
    </source>
</evidence>
<comment type="subcellular location">
    <subcellularLocation>
        <location evidence="1">Nucleus</location>
    </subcellularLocation>
</comment>
<keyword evidence="4" id="KW-0508">mRNA splicing</keyword>
<evidence type="ECO:0000256" key="6">
    <source>
        <dbReference type="SAM" id="MobiDB-lite"/>
    </source>
</evidence>
<name>A0A140KM65_9BASI</name>
<proteinExistence type="inferred from homology"/>
<sequence length="516" mass="55113">MSAPERRPQQPHYQQQQQQQQYYPQSLPQQYAQDPNYVQFGGAPYQPQQVYYHPQQYPTADLYASASTSPYPQQVQYQNNLYHPHPSTYAPSSTGVGYQTATHAAYPQGAYLGATDYAAAGELSPSHLTPGSMSSGHSPRPSAGRSRLNTFVFPSQGTSPSLESQVAHLNLTAPAASLPNKPVPASRPTSGMASSPSNTQLASGTDEPRSDISLRYPPLPSVPERCATPPLLRTETSASSGAEAAETSKTGAATVESAVLEYVSSLRSIIEAYQKRDDMLRLRTEAVGFQPKQAWSAWQSSQKSDPAEPPKKATDDNDFSSNPILGVRLLQRLDKLQRENDELGQLLSSGASLNPNAATNSTTSEVEELRKEVQDCHRLIQAMDKALSSAEARATASERALEVACRTNSTAIMPAKHAADGVVPSLTTTTADTDDKKPSTRNTSARKGSKPTSKSTTGGGKNSSAQQQRSNSSKPNSAAKPVGGAGNKSTQNDKPTPTTTDAKQGKNGHPSTAKSK</sequence>
<feature type="compositionally biased region" description="Polar residues" evidence="6">
    <location>
        <begin position="187"/>
        <end position="203"/>
    </location>
</feature>
<dbReference type="GO" id="GO:0008380">
    <property type="term" value="P:RNA splicing"/>
    <property type="evidence" value="ECO:0007669"/>
    <property type="project" value="UniProtKB-KW"/>
</dbReference>
<feature type="region of interest" description="Disordered" evidence="6">
    <location>
        <begin position="423"/>
        <end position="516"/>
    </location>
</feature>